<keyword evidence="2" id="KW-0430">Lectin</keyword>
<feature type="signal peptide" evidence="3">
    <location>
        <begin position="1"/>
        <end position="16"/>
    </location>
</feature>
<dbReference type="PANTHER" id="PTHR33589:SF3">
    <property type="entry name" value="ZYMOGEN GRANULE MEMBRANE PROTEIN 16-LIKE"/>
    <property type="match status" value="1"/>
</dbReference>
<dbReference type="PANTHER" id="PTHR33589">
    <property type="entry name" value="OS11G0524900 PROTEIN"/>
    <property type="match status" value="1"/>
</dbReference>
<dbReference type="GeneID" id="127366993"/>
<evidence type="ECO:0000256" key="1">
    <source>
        <dbReference type="ARBA" id="ARBA00022729"/>
    </source>
</evidence>
<dbReference type="Proteomes" id="UP000694389">
    <property type="component" value="Unassembled WGS sequence"/>
</dbReference>
<evidence type="ECO:0000313" key="6">
    <source>
        <dbReference type="Proteomes" id="UP000694389"/>
    </source>
</evidence>
<gene>
    <name evidence="5" type="primary">LOC127366993</name>
</gene>
<dbReference type="InterPro" id="IPR001229">
    <property type="entry name" value="Jacalin-like_lectin_dom"/>
</dbReference>
<reference evidence="5" key="1">
    <citation type="submission" date="2025-08" db="UniProtKB">
        <authorList>
            <consortium name="Ensembl"/>
        </authorList>
    </citation>
    <scope>IDENTIFICATION</scope>
</reference>
<dbReference type="GO" id="GO:0030246">
    <property type="term" value="F:carbohydrate binding"/>
    <property type="evidence" value="ECO:0007669"/>
    <property type="project" value="UniProtKB-KW"/>
</dbReference>
<dbReference type="InterPro" id="IPR052321">
    <property type="entry name" value="PolyBind_ProtTraffic"/>
</dbReference>
<feature type="domain" description="Jacalin-type lectin" evidence="4">
    <location>
        <begin position="23"/>
        <end position="158"/>
    </location>
</feature>
<feature type="chain" id="PRO_5034284421" description="Jacalin-type lectin domain-containing protein" evidence="3">
    <location>
        <begin position="17"/>
        <end position="173"/>
    </location>
</feature>
<dbReference type="Pfam" id="PF01419">
    <property type="entry name" value="Jacalin"/>
    <property type="match status" value="1"/>
</dbReference>
<protein>
    <recommendedName>
        <fullName evidence="4">Jacalin-type lectin domain-containing protein</fullName>
    </recommendedName>
</protein>
<dbReference type="OrthoDB" id="2415936at2759"/>
<dbReference type="SUPFAM" id="SSF51101">
    <property type="entry name" value="Mannose-binding lectins"/>
    <property type="match status" value="1"/>
</dbReference>
<sequence>MFSYLVFAVLCASCMAKPALVHYSYSRAVGGGSGTSFSTDGEGRITAVRVWEISNAYITGIQLRYDYIWSARVGRTYGTVNELKLFDEEVIVQISGKFHSNYIYQLIFVTSRGRTLIVGQPAQSSFNFYPAHPDAELRLLSGRYNGNGITSLGAHWGVVFMDQNSNSTKGGSE</sequence>
<dbReference type="Gene3D" id="2.100.10.30">
    <property type="entry name" value="Jacalin-like lectin domain"/>
    <property type="match status" value="1"/>
</dbReference>
<dbReference type="GeneTree" id="ENSGT00940000164478"/>
<dbReference type="InterPro" id="IPR036404">
    <property type="entry name" value="Jacalin-like_lectin_dom_sf"/>
</dbReference>
<keyword evidence="1 3" id="KW-0732">Signal</keyword>
<evidence type="ECO:0000256" key="2">
    <source>
        <dbReference type="ARBA" id="ARBA00022734"/>
    </source>
</evidence>
<evidence type="ECO:0000313" key="5">
    <source>
        <dbReference type="Ensembl" id="ENSDLAP00005053267.1"/>
    </source>
</evidence>
<evidence type="ECO:0000256" key="3">
    <source>
        <dbReference type="SAM" id="SignalP"/>
    </source>
</evidence>
<name>A0A8C4I8L4_DICLA</name>
<reference evidence="5" key="2">
    <citation type="submission" date="2025-09" db="UniProtKB">
        <authorList>
            <consortium name="Ensembl"/>
        </authorList>
    </citation>
    <scope>IDENTIFICATION</scope>
</reference>
<dbReference type="Ensembl" id="ENSDLAT00005056645.2">
    <property type="protein sequence ID" value="ENSDLAP00005053267.1"/>
    <property type="gene ID" value="ENSDLAG00005022940.2"/>
</dbReference>
<proteinExistence type="predicted"/>
<dbReference type="AlphaFoldDB" id="A0A8C4I8L4"/>
<dbReference type="RefSeq" id="XP_051262458.1">
    <property type="nucleotide sequence ID" value="XM_051406498.1"/>
</dbReference>
<accession>A0A8C4I8L4</accession>
<keyword evidence="6" id="KW-1185">Reference proteome</keyword>
<dbReference type="OMA" id="QNSFNMY"/>
<organism evidence="5 6">
    <name type="scientific">Dicentrarchus labrax</name>
    <name type="common">European seabass</name>
    <name type="synonym">Morone labrax</name>
    <dbReference type="NCBI Taxonomy" id="13489"/>
    <lineage>
        <taxon>Eukaryota</taxon>
        <taxon>Metazoa</taxon>
        <taxon>Chordata</taxon>
        <taxon>Craniata</taxon>
        <taxon>Vertebrata</taxon>
        <taxon>Euteleostomi</taxon>
        <taxon>Actinopterygii</taxon>
        <taxon>Neopterygii</taxon>
        <taxon>Teleostei</taxon>
        <taxon>Neoteleostei</taxon>
        <taxon>Acanthomorphata</taxon>
        <taxon>Eupercaria</taxon>
        <taxon>Moronidae</taxon>
        <taxon>Dicentrarchus</taxon>
    </lineage>
</organism>
<evidence type="ECO:0000259" key="4">
    <source>
        <dbReference type="PROSITE" id="PS51752"/>
    </source>
</evidence>
<dbReference type="SMART" id="SM00915">
    <property type="entry name" value="Jacalin"/>
    <property type="match status" value="1"/>
</dbReference>
<dbReference type="PROSITE" id="PS51752">
    <property type="entry name" value="JACALIN_LECTIN"/>
    <property type="match status" value="1"/>
</dbReference>